<dbReference type="GO" id="GO:0008176">
    <property type="term" value="F:tRNA (guanine(46)-N7)-methyltransferase activity"/>
    <property type="evidence" value="ECO:0007669"/>
    <property type="project" value="UniProtKB-UniRule"/>
</dbReference>
<dbReference type="AlphaFoldDB" id="A0A378JIM4"/>
<dbReference type="SUPFAM" id="SSF53335">
    <property type="entry name" value="S-adenosyl-L-methionine-dependent methyltransferases"/>
    <property type="match status" value="1"/>
</dbReference>
<evidence type="ECO:0000256" key="8">
    <source>
        <dbReference type="ARBA" id="ARBA00060767"/>
    </source>
</evidence>
<evidence type="ECO:0000256" key="9">
    <source>
        <dbReference type="HAMAP-Rule" id="MF_01057"/>
    </source>
</evidence>
<sequence length="223" mass="25265">MHRTVKSFVLRAGRMSKRQQLALDKWLSHYILPVDGVAWDFQAIFGRNTEIIVEIGFGMGASLIAMAEQNPTKNFIGIEVHRAGVGSLVADLHEKEINNVRVAMCDAVAIFNQQIAAESLDGVQIFFPDPWPKKRHHKRRLIQPDFVKLITNHLKPGGFLHCATDWQDYAESMQVILSAEPTLKNSQINNSFAPRPSSRPITKFELRGNRLGHGVWDLIYLKK</sequence>
<feature type="binding site" evidence="9">
    <location>
        <position position="133"/>
    </location>
    <ligand>
        <name>substrate</name>
    </ligand>
</feature>
<dbReference type="InterPro" id="IPR055361">
    <property type="entry name" value="tRNA_methyltr_TrmB_bact"/>
</dbReference>
<evidence type="ECO:0000256" key="6">
    <source>
        <dbReference type="ARBA" id="ARBA00022694"/>
    </source>
</evidence>
<keyword evidence="6 9" id="KW-0819">tRNA processing</keyword>
<proteinExistence type="inferred from homology"/>
<protein>
    <recommendedName>
        <fullName evidence="9">tRNA (guanine-N(7)-)-methyltransferase</fullName>
        <ecNumber evidence="9">2.1.1.33</ecNumber>
    </recommendedName>
    <alternativeName>
        <fullName evidence="9">tRNA (guanine(46)-N(7))-methyltransferase</fullName>
    </alternativeName>
    <alternativeName>
        <fullName evidence="9">tRNA(m7G46)-methyltransferase</fullName>
    </alternativeName>
</protein>
<evidence type="ECO:0000256" key="3">
    <source>
        <dbReference type="ARBA" id="ARBA00022603"/>
    </source>
</evidence>
<comment type="caution">
    <text evidence="9">Lacks conserved residue(s) required for the propagation of feature annotation.</text>
</comment>
<dbReference type="PANTHER" id="PTHR23417">
    <property type="entry name" value="3-DEOXY-D-MANNO-OCTULOSONIC-ACID TRANSFERASE/TRNA GUANINE-N 7 - -METHYLTRANSFERASE"/>
    <property type="match status" value="1"/>
</dbReference>
<evidence type="ECO:0000313" key="11">
    <source>
        <dbReference type="Proteomes" id="UP000254794"/>
    </source>
</evidence>
<evidence type="ECO:0000256" key="2">
    <source>
        <dbReference type="ARBA" id="ARBA00003015"/>
    </source>
</evidence>
<dbReference type="InterPro" id="IPR003358">
    <property type="entry name" value="tRNA_(Gua-N-7)_MeTrfase_Trmb"/>
</dbReference>
<dbReference type="EMBL" id="UGOD01000001">
    <property type="protein sequence ID" value="STX50528.1"/>
    <property type="molecule type" value="Genomic_DNA"/>
</dbReference>
<dbReference type="Pfam" id="PF02390">
    <property type="entry name" value="Methyltransf_4"/>
    <property type="match status" value="1"/>
</dbReference>
<dbReference type="UniPathway" id="UPA00989"/>
<dbReference type="HAMAP" id="MF_01057">
    <property type="entry name" value="tRNA_methyltr_TrmB"/>
    <property type="match status" value="1"/>
</dbReference>
<evidence type="ECO:0000256" key="7">
    <source>
        <dbReference type="ARBA" id="ARBA00060552"/>
    </source>
</evidence>
<keyword evidence="5 9" id="KW-0949">S-adenosyl-L-methionine</keyword>
<feature type="binding site" evidence="9">
    <location>
        <position position="129"/>
    </location>
    <ligand>
        <name>S-adenosyl-L-methionine</name>
        <dbReference type="ChEBI" id="CHEBI:59789"/>
    </ligand>
</feature>
<dbReference type="GO" id="GO:0043527">
    <property type="term" value="C:tRNA methyltransferase complex"/>
    <property type="evidence" value="ECO:0007669"/>
    <property type="project" value="TreeGrafter"/>
</dbReference>
<comment type="similarity">
    <text evidence="8 9">Belongs to the class I-like SAM-binding methyltransferase superfamily. TrmB family.</text>
</comment>
<organism evidence="10 11">
    <name type="scientific">Legionella busanensis</name>
    <dbReference type="NCBI Taxonomy" id="190655"/>
    <lineage>
        <taxon>Bacteria</taxon>
        <taxon>Pseudomonadati</taxon>
        <taxon>Pseudomonadota</taxon>
        <taxon>Gammaproteobacteria</taxon>
        <taxon>Legionellales</taxon>
        <taxon>Legionellaceae</taxon>
        <taxon>Legionella</taxon>
    </lineage>
</organism>
<dbReference type="CDD" id="cd02440">
    <property type="entry name" value="AdoMet_MTases"/>
    <property type="match status" value="1"/>
</dbReference>
<comment type="catalytic activity">
    <reaction evidence="1 9">
        <text>guanosine(46) in tRNA + S-adenosyl-L-methionine = N(7)-methylguanosine(46) in tRNA + S-adenosyl-L-homocysteine</text>
        <dbReference type="Rhea" id="RHEA:42708"/>
        <dbReference type="Rhea" id="RHEA-COMP:10188"/>
        <dbReference type="Rhea" id="RHEA-COMP:10189"/>
        <dbReference type="ChEBI" id="CHEBI:57856"/>
        <dbReference type="ChEBI" id="CHEBI:59789"/>
        <dbReference type="ChEBI" id="CHEBI:74269"/>
        <dbReference type="ChEBI" id="CHEBI:74480"/>
        <dbReference type="EC" id="2.1.1.33"/>
    </reaction>
</comment>
<evidence type="ECO:0000256" key="4">
    <source>
        <dbReference type="ARBA" id="ARBA00022679"/>
    </source>
</evidence>
<dbReference type="PANTHER" id="PTHR23417:SF14">
    <property type="entry name" value="PENTACOTRIPEPTIDE-REPEAT REGION OF PRORP DOMAIN-CONTAINING PROTEIN"/>
    <property type="match status" value="1"/>
</dbReference>
<keyword evidence="4 9" id="KW-0808">Transferase</keyword>
<dbReference type="Gene3D" id="3.40.50.150">
    <property type="entry name" value="Vaccinia Virus protein VP39"/>
    <property type="match status" value="1"/>
</dbReference>
<reference evidence="10 11" key="1">
    <citation type="submission" date="2018-06" db="EMBL/GenBank/DDBJ databases">
        <authorList>
            <consortium name="Pathogen Informatics"/>
            <person name="Doyle S."/>
        </authorList>
    </citation>
    <scope>NUCLEOTIDE SEQUENCE [LARGE SCALE GENOMIC DNA]</scope>
    <source>
        <strain evidence="10 11">NCTC13316</strain>
    </source>
</reference>
<evidence type="ECO:0000313" key="10">
    <source>
        <dbReference type="EMBL" id="STX50528.1"/>
    </source>
</evidence>
<dbReference type="NCBIfam" id="TIGR00091">
    <property type="entry name" value="tRNA (guanosine(46)-N7)-methyltransferase TrmB"/>
    <property type="match status" value="1"/>
</dbReference>
<keyword evidence="11" id="KW-1185">Reference proteome</keyword>
<feature type="binding site" evidence="9">
    <location>
        <position position="54"/>
    </location>
    <ligand>
        <name>S-adenosyl-L-methionine</name>
        <dbReference type="ChEBI" id="CHEBI:59789"/>
    </ligand>
</feature>
<comment type="pathway">
    <text evidence="7 9">tRNA modification; N(7)-methylguanine-tRNA biosynthesis.</text>
</comment>
<comment type="function">
    <text evidence="2 9">Catalyzes the formation of N(7)-methylguanine at position 46 (m7G46) in tRNA.</text>
</comment>
<keyword evidence="3 9" id="KW-0489">Methyltransferase</keyword>
<feature type="binding site" evidence="9">
    <location>
        <position position="79"/>
    </location>
    <ligand>
        <name>S-adenosyl-L-methionine</name>
        <dbReference type="ChEBI" id="CHEBI:59789"/>
    </ligand>
</feature>
<evidence type="ECO:0000256" key="5">
    <source>
        <dbReference type="ARBA" id="ARBA00022691"/>
    </source>
</evidence>
<dbReference type="PROSITE" id="PS51625">
    <property type="entry name" value="SAM_MT_TRMB"/>
    <property type="match status" value="1"/>
</dbReference>
<feature type="binding site" evidence="9">
    <location>
        <position position="165"/>
    </location>
    <ligand>
        <name>substrate</name>
    </ligand>
</feature>
<gene>
    <name evidence="10" type="primary">yggH</name>
    <name evidence="9" type="synonym">trmB</name>
    <name evidence="10" type="ORF">NCTC13316_00610</name>
</gene>
<dbReference type="Proteomes" id="UP000254794">
    <property type="component" value="Unassembled WGS sequence"/>
</dbReference>
<dbReference type="EC" id="2.1.1.33" evidence="9"/>
<dbReference type="RefSeq" id="WP_115332477.1">
    <property type="nucleotide sequence ID" value="NZ_CAAAHP010000004.1"/>
</dbReference>
<name>A0A378JIM4_9GAMM</name>
<dbReference type="FunFam" id="3.40.50.150:FF:000035">
    <property type="entry name" value="tRNA (guanine-N(7)-)-methyltransferase"/>
    <property type="match status" value="1"/>
</dbReference>
<evidence type="ECO:0000256" key="1">
    <source>
        <dbReference type="ARBA" id="ARBA00000142"/>
    </source>
</evidence>
<dbReference type="InterPro" id="IPR029063">
    <property type="entry name" value="SAM-dependent_MTases_sf"/>
</dbReference>
<dbReference type="OrthoDB" id="9802090at2"/>
<accession>A0A378JIM4</accession>
<feature type="binding site" evidence="9">
    <location>
        <position position="106"/>
    </location>
    <ligand>
        <name>S-adenosyl-L-methionine</name>
        <dbReference type="ChEBI" id="CHEBI:59789"/>
    </ligand>
</feature>
<feature type="binding site" evidence="9">
    <location>
        <begin position="202"/>
        <end position="205"/>
    </location>
    <ligand>
        <name>substrate</name>
    </ligand>
</feature>